<dbReference type="SUPFAM" id="SSF53639">
    <property type="entry name" value="AraD/HMP-PK domain-like"/>
    <property type="match status" value="1"/>
</dbReference>
<dbReference type="EMBL" id="JAAQPF010000220">
    <property type="protein sequence ID" value="KAF5710388.1"/>
    <property type="molecule type" value="Genomic_DNA"/>
</dbReference>
<sequence length="446" mass="49318">MSDCCLKGFQWKAKPKGRNNTVAELNCYVSDTNKDVAVIIVHDLFGWTFSNTRILADHLAQEVNATVYVPDFFGGEVVPTEILFDKSRMGEFDLGAFFKRNSKTVRRPELVRFAETLRSSFSRIGAVGYCFGGWAVFNLGAKELSLVDCISTSHPSFLEKQEIANIGVPTQILAPEFDPQFTPELKAYANEVLPMTGVAYDYQYFPGLEHGFATRGDEILDAYGHLSFRHPVHSDVFIMSRSIAPGVVSSPADLIEYRVDGAEPVEETSLKGYEERRIHSEIYKRHPNIHAVVHSHSEEVVPYAISGIPLKACYHMAAFLGPQGAAVFDIAEHRDPTQEADMLVRNEQTGEALAKAFDNGNNVTLMRGHGFTVVADSIELAVVWATYTQKNATIQTTASALQATNRSNMALTYLSDEECSVAQAMSKRTCPYIMPSLTAYTTALNA</sequence>
<dbReference type="Gene3D" id="3.40.225.10">
    <property type="entry name" value="Class II aldolase/adducin N-terminal domain"/>
    <property type="match status" value="1"/>
</dbReference>
<keyword evidence="3" id="KW-1185">Reference proteome</keyword>
<dbReference type="Gene3D" id="3.40.50.1820">
    <property type="entry name" value="alpha/beta hydrolase"/>
    <property type="match status" value="1"/>
</dbReference>
<name>A0A8H5YD38_9HYPO</name>
<dbReference type="Pfam" id="PF01738">
    <property type="entry name" value="DLH"/>
    <property type="match status" value="1"/>
</dbReference>
<dbReference type="SMART" id="SM01007">
    <property type="entry name" value="Aldolase_II"/>
    <property type="match status" value="1"/>
</dbReference>
<dbReference type="GO" id="GO:0016787">
    <property type="term" value="F:hydrolase activity"/>
    <property type="evidence" value="ECO:0007669"/>
    <property type="project" value="InterPro"/>
</dbReference>
<feature type="domain" description="Class II aldolase/adducin N-terminal" evidence="1">
    <location>
        <begin position="217"/>
        <end position="396"/>
    </location>
</feature>
<dbReference type="AlphaFoldDB" id="A0A8H5YD38"/>
<proteinExistence type="predicted"/>
<dbReference type="PANTHER" id="PTHR17630:SF55">
    <property type="entry name" value="DIENELACTONE HYDROLASE FAMILY PROTEIN (AFU_ORTHOLOGUE AFUA_1G01900)"/>
    <property type="match status" value="1"/>
</dbReference>
<dbReference type="PANTHER" id="PTHR17630">
    <property type="entry name" value="DIENELACTONE HYDROLASE"/>
    <property type="match status" value="1"/>
</dbReference>
<evidence type="ECO:0000313" key="3">
    <source>
        <dbReference type="Proteomes" id="UP000532311"/>
    </source>
</evidence>
<organism evidence="2 3">
    <name type="scientific">Fusarium globosum</name>
    <dbReference type="NCBI Taxonomy" id="78864"/>
    <lineage>
        <taxon>Eukaryota</taxon>
        <taxon>Fungi</taxon>
        <taxon>Dikarya</taxon>
        <taxon>Ascomycota</taxon>
        <taxon>Pezizomycotina</taxon>
        <taxon>Sordariomycetes</taxon>
        <taxon>Hypocreomycetidae</taxon>
        <taxon>Hypocreales</taxon>
        <taxon>Nectriaceae</taxon>
        <taxon>Fusarium</taxon>
        <taxon>Fusarium fujikuroi species complex</taxon>
    </lineage>
</organism>
<dbReference type="InterPro" id="IPR036409">
    <property type="entry name" value="Aldolase_II/adducin_N_sf"/>
</dbReference>
<comment type="caution">
    <text evidence="2">The sequence shown here is derived from an EMBL/GenBank/DDBJ whole genome shotgun (WGS) entry which is preliminary data.</text>
</comment>
<dbReference type="SUPFAM" id="SSF53474">
    <property type="entry name" value="alpha/beta-Hydrolases"/>
    <property type="match status" value="1"/>
</dbReference>
<accession>A0A8H5YD38</accession>
<protein>
    <submittedName>
        <fullName evidence="2">Esterase lipase</fullName>
    </submittedName>
</protein>
<evidence type="ECO:0000259" key="1">
    <source>
        <dbReference type="SMART" id="SM01007"/>
    </source>
</evidence>
<dbReference type="InterPro" id="IPR029058">
    <property type="entry name" value="AB_hydrolase_fold"/>
</dbReference>
<dbReference type="Pfam" id="PF00596">
    <property type="entry name" value="Aldolase_II"/>
    <property type="match status" value="1"/>
</dbReference>
<reference evidence="2 3" key="1">
    <citation type="submission" date="2020-05" db="EMBL/GenBank/DDBJ databases">
        <title>Identification and distribution of gene clusters putatively required for synthesis of sphingolipid metabolism inhibitors in phylogenetically diverse species of the filamentous fungus Fusarium.</title>
        <authorList>
            <person name="Kim H.-S."/>
            <person name="Busman M."/>
            <person name="Brown D.W."/>
            <person name="Divon H."/>
            <person name="Uhlig S."/>
            <person name="Proctor R.H."/>
        </authorList>
    </citation>
    <scope>NUCLEOTIDE SEQUENCE [LARGE SCALE GENOMIC DNA]</scope>
    <source>
        <strain evidence="2 3">NRRL 26131</strain>
    </source>
</reference>
<dbReference type="InterPro" id="IPR002925">
    <property type="entry name" value="Dienelactn_hydro"/>
</dbReference>
<evidence type="ECO:0000313" key="2">
    <source>
        <dbReference type="EMBL" id="KAF5710388.1"/>
    </source>
</evidence>
<dbReference type="InterPro" id="IPR001303">
    <property type="entry name" value="Aldolase_II/adducin_N"/>
</dbReference>
<dbReference type="Proteomes" id="UP000532311">
    <property type="component" value="Unassembled WGS sequence"/>
</dbReference>
<gene>
    <name evidence="2" type="ORF">FGLOB1_5502</name>
</gene>